<dbReference type="PANTHER" id="PTHR30534">
    <property type="entry name" value="FLAGELLAR MOTOR SWITCH PROTEIN FLIG"/>
    <property type="match status" value="1"/>
</dbReference>
<comment type="caution">
    <text evidence="13">The sequence shown here is derived from an EMBL/GenBank/DDBJ whole genome shotgun (WGS) entry which is preliminary data.</text>
</comment>
<evidence type="ECO:0000256" key="5">
    <source>
        <dbReference type="ARBA" id="ARBA00022475"/>
    </source>
</evidence>
<gene>
    <name evidence="13" type="primary">fliG</name>
    <name evidence="13" type="ORF">FL622_03050</name>
</gene>
<feature type="domain" description="Flagellar motor switch protein FliG C-terminal" evidence="10">
    <location>
        <begin position="223"/>
        <end position="328"/>
    </location>
</feature>
<dbReference type="InterPro" id="IPR028263">
    <property type="entry name" value="FliG_N"/>
</dbReference>
<dbReference type="RefSeq" id="WP_092055464.1">
    <property type="nucleotide sequence ID" value="NZ_FOJJ01000012.1"/>
</dbReference>
<comment type="similarity">
    <text evidence="3">Belongs to the FliG family.</text>
</comment>
<dbReference type="Pfam" id="PF14842">
    <property type="entry name" value="FliG_N"/>
    <property type="match status" value="1"/>
</dbReference>
<evidence type="ECO:0000259" key="12">
    <source>
        <dbReference type="Pfam" id="PF14842"/>
    </source>
</evidence>
<keyword evidence="9" id="KW-0975">Bacterial flagellum</keyword>
<evidence type="ECO:0000256" key="3">
    <source>
        <dbReference type="ARBA" id="ARBA00010299"/>
    </source>
</evidence>
<organism evidence="13 14">
    <name type="scientific">Trichloromonas acetexigens</name>
    <dbReference type="NCBI Taxonomy" id="38815"/>
    <lineage>
        <taxon>Bacteria</taxon>
        <taxon>Pseudomonadati</taxon>
        <taxon>Thermodesulfobacteriota</taxon>
        <taxon>Desulfuromonadia</taxon>
        <taxon>Desulfuromonadales</taxon>
        <taxon>Trichloromonadaceae</taxon>
        <taxon>Trichloromonas</taxon>
    </lineage>
</organism>
<dbReference type="Gene3D" id="1.10.220.30">
    <property type="match status" value="3"/>
</dbReference>
<keyword evidence="7" id="KW-0283">Flagellar rotation</keyword>
<comment type="subcellular location">
    <subcellularLocation>
        <location evidence="1">Bacterial flagellum basal body</location>
    </subcellularLocation>
    <subcellularLocation>
        <location evidence="2">Cell membrane</location>
        <topology evidence="2">Peripheral membrane protein</topology>
        <orientation evidence="2">Cytoplasmic side</orientation>
    </subcellularLocation>
</comment>
<dbReference type="Proteomes" id="UP000317155">
    <property type="component" value="Unassembled WGS sequence"/>
</dbReference>
<dbReference type="InterPro" id="IPR032779">
    <property type="entry name" value="FliG_M"/>
</dbReference>
<evidence type="ECO:0000256" key="9">
    <source>
        <dbReference type="ARBA" id="ARBA00023143"/>
    </source>
</evidence>
<sequence length="338" mass="37469">MATGLLSRLSGVERAAMLLFCLGEEATARIFERLDDSEVRKISRCMMSIEHVPADVAKQVVDHFLKAEEELAGLFVRGDEFVRKAISSSSNKDRKASLMDQLAAGASFRPLETIAMMEPRMVAGILQNEHPQTIALILSTQTPEHTSKILEGFNEALRAEIVYRMARIDKVSPEVINDIEESLRREIGAVVDSEQQQVGGIDKVVDILGRMKKGKDRVILGMIEESDPELAETIRRRLFVFDDLVYIDGRGLQQILREVNNDTLVVALKTASEDLTNKLFANISSRAVDMIKEDMAAMAPVRLADVEAAQQEIIQVALKLEEEGKVVIPGRGVSDVLV</sequence>
<reference evidence="13 14" key="1">
    <citation type="submission" date="2019-07" db="EMBL/GenBank/DDBJ databases">
        <title>Insights of Desulfuromonas acetexigens electromicrobiology.</title>
        <authorList>
            <person name="Katuri K."/>
            <person name="Sapireddy V."/>
            <person name="Shaw D.R."/>
            <person name="Saikaly P."/>
        </authorList>
    </citation>
    <scope>NUCLEOTIDE SEQUENCE [LARGE SCALE GENOMIC DNA]</scope>
    <source>
        <strain evidence="13 14">2873</strain>
    </source>
</reference>
<dbReference type="Pfam" id="PF14841">
    <property type="entry name" value="FliG_M"/>
    <property type="match status" value="1"/>
</dbReference>
<dbReference type="PANTHER" id="PTHR30534:SF0">
    <property type="entry name" value="FLAGELLAR MOTOR SWITCH PROTEIN FLIG"/>
    <property type="match status" value="1"/>
</dbReference>
<dbReference type="SUPFAM" id="SSF48029">
    <property type="entry name" value="FliG"/>
    <property type="match status" value="2"/>
</dbReference>
<evidence type="ECO:0000256" key="8">
    <source>
        <dbReference type="ARBA" id="ARBA00023136"/>
    </source>
</evidence>
<evidence type="ECO:0000313" key="13">
    <source>
        <dbReference type="EMBL" id="TRO83074.1"/>
    </source>
</evidence>
<keyword evidence="14" id="KW-1185">Reference proteome</keyword>
<keyword evidence="13" id="KW-0282">Flagellum</keyword>
<dbReference type="InterPro" id="IPR011002">
    <property type="entry name" value="FliG_a-hlx"/>
</dbReference>
<keyword evidence="6" id="KW-0145">Chemotaxis</keyword>
<dbReference type="InterPro" id="IPR023087">
    <property type="entry name" value="Flg_Motor_Flig_C"/>
</dbReference>
<keyword evidence="13" id="KW-0966">Cell projection</keyword>
<keyword evidence="13" id="KW-0969">Cilium</keyword>
<evidence type="ECO:0000256" key="4">
    <source>
        <dbReference type="ARBA" id="ARBA00021870"/>
    </source>
</evidence>
<dbReference type="GO" id="GO:0009425">
    <property type="term" value="C:bacterial-type flagellum basal body"/>
    <property type="evidence" value="ECO:0007669"/>
    <property type="project" value="UniProtKB-SubCell"/>
</dbReference>
<dbReference type="EMBL" id="VJVV01000002">
    <property type="protein sequence ID" value="TRO83074.1"/>
    <property type="molecule type" value="Genomic_DNA"/>
</dbReference>
<dbReference type="InterPro" id="IPR000090">
    <property type="entry name" value="Flg_Motor_Flig"/>
</dbReference>
<dbReference type="PRINTS" id="PR00954">
    <property type="entry name" value="FLGMOTORFLIG"/>
</dbReference>
<proteinExistence type="inferred from homology"/>
<dbReference type="PIRSF" id="PIRSF003161">
    <property type="entry name" value="FliG"/>
    <property type="match status" value="1"/>
</dbReference>
<evidence type="ECO:0000256" key="2">
    <source>
        <dbReference type="ARBA" id="ARBA00004413"/>
    </source>
</evidence>
<dbReference type="OrthoDB" id="9780302at2"/>
<keyword evidence="8" id="KW-0472">Membrane</keyword>
<feature type="domain" description="Flagellar motor switch protein FliG N-terminal" evidence="12">
    <location>
        <begin position="9"/>
        <end position="109"/>
    </location>
</feature>
<evidence type="ECO:0000256" key="1">
    <source>
        <dbReference type="ARBA" id="ARBA00004117"/>
    </source>
</evidence>
<dbReference type="GO" id="GO:0003774">
    <property type="term" value="F:cytoskeletal motor activity"/>
    <property type="evidence" value="ECO:0007669"/>
    <property type="project" value="InterPro"/>
</dbReference>
<evidence type="ECO:0000259" key="11">
    <source>
        <dbReference type="Pfam" id="PF14841"/>
    </source>
</evidence>
<evidence type="ECO:0000256" key="6">
    <source>
        <dbReference type="ARBA" id="ARBA00022500"/>
    </source>
</evidence>
<evidence type="ECO:0000259" key="10">
    <source>
        <dbReference type="Pfam" id="PF01706"/>
    </source>
</evidence>
<dbReference type="GO" id="GO:0006935">
    <property type="term" value="P:chemotaxis"/>
    <property type="evidence" value="ECO:0007669"/>
    <property type="project" value="UniProtKB-KW"/>
</dbReference>
<accession>A0A550JIN2</accession>
<dbReference type="NCBIfam" id="TIGR00207">
    <property type="entry name" value="fliG"/>
    <property type="match status" value="1"/>
</dbReference>
<feature type="domain" description="Flagellar motor switch protein FliG middle" evidence="11">
    <location>
        <begin position="119"/>
        <end position="192"/>
    </location>
</feature>
<dbReference type="Pfam" id="PF01706">
    <property type="entry name" value="FliG_C"/>
    <property type="match status" value="1"/>
</dbReference>
<protein>
    <recommendedName>
        <fullName evidence="4">Flagellar motor switch protein FliG</fullName>
    </recommendedName>
</protein>
<keyword evidence="5" id="KW-1003">Cell membrane</keyword>
<name>A0A550JIN2_9BACT</name>
<dbReference type="AlphaFoldDB" id="A0A550JIN2"/>
<evidence type="ECO:0000256" key="7">
    <source>
        <dbReference type="ARBA" id="ARBA00022779"/>
    </source>
</evidence>
<evidence type="ECO:0000313" key="14">
    <source>
        <dbReference type="Proteomes" id="UP000317155"/>
    </source>
</evidence>
<dbReference type="GO" id="GO:0005886">
    <property type="term" value="C:plasma membrane"/>
    <property type="evidence" value="ECO:0007669"/>
    <property type="project" value="UniProtKB-SubCell"/>
</dbReference>
<dbReference type="GO" id="GO:0071973">
    <property type="term" value="P:bacterial-type flagellum-dependent cell motility"/>
    <property type="evidence" value="ECO:0007669"/>
    <property type="project" value="InterPro"/>
</dbReference>